<reference evidence="2" key="2">
    <citation type="submission" date="2005-04" db="EMBL/GenBank/DDBJ databases">
        <authorList>
            <person name="Buell C.R."/>
            <person name="Wing R.A."/>
            <person name="McCombie W.A."/>
            <person name="Ouyang S."/>
        </authorList>
    </citation>
    <scope>NUCLEOTIDE SEQUENCE</scope>
</reference>
<feature type="region of interest" description="Disordered" evidence="1">
    <location>
        <begin position="139"/>
        <end position="166"/>
    </location>
</feature>
<organism evidence="2">
    <name type="scientific">Oryza sativa subsp. japonica</name>
    <name type="common">Rice</name>
    <dbReference type="NCBI Taxonomy" id="39947"/>
    <lineage>
        <taxon>Eukaryota</taxon>
        <taxon>Viridiplantae</taxon>
        <taxon>Streptophyta</taxon>
        <taxon>Embryophyta</taxon>
        <taxon>Tracheophyta</taxon>
        <taxon>Spermatophyta</taxon>
        <taxon>Magnoliopsida</taxon>
        <taxon>Liliopsida</taxon>
        <taxon>Poales</taxon>
        <taxon>Poaceae</taxon>
        <taxon>BOP clade</taxon>
        <taxon>Oryzoideae</taxon>
        <taxon>Oryzeae</taxon>
        <taxon>Oryzinae</taxon>
        <taxon>Oryza</taxon>
        <taxon>Oryza sativa</taxon>
    </lineage>
</organism>
<protein>
    <submittedName>
        <fullName evidence="2">Uncharacterized protein</fullName>
    </submittedName>
</protein>
<gene>
    <name evidence="2" type="ordered locus">LOC_Os12g19510</name>
</gene>
<sequence>MQLAELEEWRDKVYHNSKTYKERTKRWHDKRIKHQEIQARKWERLFGHGKLRNKWEGPYDVIDTSPHRAITLRDDSGNIFKKYVGTLYTKAGDEVLNKYKTPTATPSTPKGERFCIMGVRTPSGGYGKGLCRPLTPMEKDEAAESVGSSPAKREWASEGFGRTPGSAEPIVAPISLNFVRCTDVSHTFMIKGTHPPLMHK</sequence>
<reference evidence="2" key="1">
    <citation type="journal article" date="2005" name="BMC Biol.">
        <title>The sequence of rice chromosomes 11 and 12, rich in disease resistance genes and recent gene duplications.</title>
        <authorList>
            <consortium name="The rice chromosomes 11 and 12 sequencing consortia"/>
        </authorList>
    </citation>
    <scope>NUCLEOTIDE SEQUENCE [LARGE SCALE GENOMIC DNA]</scope>
</reference>
<name>Q2QTI6_ORYSJ</name>
<dbReference type="AlphaFoldDB" id="Q2QTI6"/>
<dbReference type="EMBL" id="DP000011">
    <property type="protein sequence ID" value="ABA97185.2"/>
    <property type="molecule type" value="Genomic_DNA"/>
</dbReference>
<proteinExistence type="predicted"/>
<evidence type="ECO:0000313" key="2">
    <source>
        <dbReference type="EMBL" id="ABA97185.2"/>
    </source>
</evidence>
<evidence type="ECO:0000256" key="1">
    <source>
        <dbReference type="SAM" id="MobiDB-lite"/>
    </source>
</evidence>
<reference evidence="2" key="3">
    <citation type="submission" date="2006-01" db="EMBL/GenBank/DDBJ databases">
        <authorList>
            <person name="Buell R."/>
        </authorList>
    </citation>
    <scope>NUCLEOTIDE SEQUENCE</scope>
</reference>
<accession>Q2QTI6</accession>